<evidence type="ECO:0000313" key="5">
    <source>
        <dbReference type="Proteomes" id="UP000035170"/>
    </source>
</evidence>
<proteinExistence type="predicted"/>
<dbReference type="PANTHER" id="PTHR43626:SF4">
    <property type="entry name" value="GCN5-RELATED N-ACETYLTRANSFERASE 2, CHLOROPLASTIC"/>
    <property type="match status" value="1"/>
</dbReference>
<dbReference type="SUPFAM" id="SSF55729">
    <property type="entry name" value="Acyl-CoA N-acyltransferases (Nat)"/>
    <property type="match status" value="1"/>
</dbReference>
<dbReference type="Pfam" id="PF13673">
    <property type="entry name" value="Acetyltransf_10"/>
    <property type="match status" value="1"/>
</dbReference>
<dbReference type="Gene3D" id="3.40.630.30">
    <property type="match status" value="1"/>
</dbReference>
<dbReference type="PROSITE" id="PS51186">
    <property type="entry name" value="GNAT"/>
    <property type="match status" value="1"/>
</dbReference>
<protein>
    <submittedName>
        <fullName evidence="4">Mycothiol acetyltransferase</fullName>
        <ecNumber evidence="4">2.3.1.189</ecNumber>
    </submittedName>
</protein>
<dbReference type="RefSeq" id="WP_047783841.1">
    <property type="nucleotide sequence ID" value="NZ_JZWI01000007.1"/>
</dbReference>
<evidence type="ECO:0000256" key="1">
    <source>
        <dbReference type="ARBA" id="ARBA00022679"/>
    </source>
</evidence>
<accession>A0A0H2M9B2</accession>
<organism evidence="4 5">
    <name type="scientific">Variovorax paradoxus</name>
    <dbReference type="NCBI Taxonomy" id="34073"/>
    <lineage>
        <taxon>Bacteria</taxon>
        <taxon>Pseudomonadati</taxon>
        <taxon>Pseudomonadota</taxon>
        <taxon>Betaproteobacteria</taxon>
        <taxon>Burkholderiales</taxon>
        <taxon>Comamonadaceae</taxon>
        <taxon>Variovorax</taxon>
    </lineage>
</organism>
<dbReference type="EMBL" id="JZWI01000007">
    <property type="protein sequence ID" value="KLN57287.1"/>
    <property type="molecule type" value="Genomic_DNA"/>
</dbReference>
<sequence>MQIRSAVASDADAVHRLLSANGWAHRIAGLEHLRQLISASQQAVIALADDGEIIGFARAISDGMSNGYLSMVVVAEPFRRQGIGQALVQHVLGSETDITWVLRAGRPGAAEFFAKLGFSPSSVAMERPRGQRLRIEV</sequence>
<dbReference type="CDD" id="cd04301">
    <property type="entry name" value="NAT_SF"/>
    <property type="match status" value="1"/>
</dbReference>
<dbReference type="AlphaFoldDB" id="A0A0H2M9B2"/>
<dbReference type="Proteomes" id="UP000035170">
    <property type="component" value="Unassembled WGS sequence"/>
</dbReference>
<keyword evidence="5" id="KW-1185">Reference proteome</keyword>
<dbReference type="PANTHER" id="PTHR43626">
    <property type="entry name" value="ACYL-COA N-ACYLTRANSFERASE"/>
    <property type="match status" value="1"/>
</dbReference>
<dbReference type="GO" id="GO:0005737">
    <property type="term" value="C:cytoplasm"/>
    <property type="evidence" value="ECO:0007669"/>
    <property type="project" value="TreeGrafter"/>
</dbReference>
<keyword evidence="1 4" id="KW-0808">Transferase</keyword>
<reference evidence="4 5" key="1">
    <citation type="submission" date="2015-03" db="EMBL/GenBank/DDBJ databases">
        <title>Genome sequence of Variovorax paradoxus TBEA6.</title>
        <authorList>
            <person name="Poehlein A."/>
            <person name="Schuldes J."/>
            <person name="Wuebbeler J.H."/>
            <person name="Hiessl S."/>
            <person name="Steinbuechel A."/>
            <person name="Daniel R."/>
        </authorList>
    </citation>
    <scope>NUCLEOTIDE SEQUENCE [LARGE SCALE GENOMIC DNA]</scope>
    <source>
        <strain evidence="4 5">TBEA6</strain>
    </source>
</reference>
<dbReference type="GO" id="GO:0008080">
    <property type="term" value="F:N-acetyltransferase activity"/>
    <property type="evidence" value="ECO:0007669"/>
    <property type="project" value="InterPro"/>
</dbReference>
<dbReference type="InterPro" id="IPR016181">
    <property type="entry name" value="Acyl_CoA_acyltransferase"/>
</dbReference>
<dbReference type="PATRIC" id="fig|34073.19.peg.1394"/>
<dbReference type="InterPro" id="IPR045039">
    <property type="entry name" value="NSI-like"/>
</dbReference>
<comment type="caution">
    <text evidence="4">The sequence shown here is derived from an EMBL/GenBank/DDBJ whole genome shotgun (WGS) entry which is preliminary data.</text>
</comment>
<dbReference type="GO" id="GO:0035447">
    <property type="term" value="F:mycothiol synthase activity"/>
    <property type="evidence" value="ECO:0007669"/>
    <property type="project" value="UniProtKB-EC"/>
</dbReference>
<feature type="domain" description="N-acetyltransferase" evidence="3">
    <location>
        <begin position="1"/>
        <end position="137"/>
    </location>
</feature>
<evidence type="ECO:0000313" key="4">
    <source>
        <dbReference type="EMBL" id="KLN57287.1"/>
    </source>
</evidence>
<gene>
    <name evidence="4" type="primary">mshD1</name>
    <name evidence="4" type="ORF">VPARA_13670</name>
</gene>
<keyword evidence="2 4" id="KW-0012">Acyltransferase</keyword>
<dbReference type="EC" id="2.3.1.189" evidence="4"/>
<dbReference type="InterPro" id="IPR000182">
    <property type="entry name" value="GNAT_dom"/>
</dbReference>
<evidence type="ECO:0000259" key="3">
    <source>
        <dbReference type="PROSITE" id="PS51186"/>
    </source>
</evidence>
<name>A0A0H2M9B2_VARPD</name>
<evidence type="ECO:0000256" key="2">
    <source>
        <dbReference type="ARBA" id="ARBA00023315"/>
    </source>
</evidence>